<dbReference type="InterPro" id="IPR017926">
    <property type="entry name" value="GATASE"/>
</dbReference>
<organism evidence="2 3">
    <name type="scientific">Olpidium bornovanus</name>
    <dbReference type="NCBI Taxonomy" id="278681"/>
    <lineage>
        <taxon>Eukaryota</taxon>
        <taxon>Fungi</taxon>
        <taxon>Fungi incertae sedis</taxon>
        <taxon>Olpidiomycota</taxon>
        <taxon>Olpidiomycotina</taxon>
        <taxon>Olpidiomycetes</taxon>
        <taxon>Olpidiales</taxon>
        <taxon>Olpidiaceae</taxon>
        <taxon>Olpidium</taxon>
    </lineage>
</organism>
<keyword evidence="3" id="KW-1185">Reference proteome</keyword>
<dbReference type="GO" id="GO:0016740">
    <property type="term" value="F:transferase activity"/>
    <property type="evidence" value="ECO:0007669"/>
    <property type="project" value="UniProtKB-KW"/>
</dbReference>
<dbReference type="AlphaFoldDB" id="A0A8H7ZMR0"/>
<dbReference type="CDD" id="cd01741">
    <property type="entry name" value="GATase1_1"/>
    <property type="match status" value="1"/>
</dbReference>
<dbReference type="PROSITE" id="PS51273">
    <property type="entry name" value="GATASE_TYPE_1"/>
    <property type="match status" value="1"/>
</dbReference>
<dbReference type="InterPro" id="IPR029062">
    <property type="entry name" value="Class_I_gatase-like"/>
</dbReference>
<dbReference type="EMBL" id="JAEFCI010012449">
    <property type="protein sequence ID" value="KAG5455995.1"/>
    <property type="molecule type" value="Genomic_DNA"/>
</dbReference>
<reference evidence="2 3" key="1">
    <citation type="journal article" name="Sci. Rep.">
        <title>Genome-scale phylogenetic analyses confirm Olpidium as the closest living zoosporic fungus to the non-flagellated, terrestrial fungi.</title>
        <authorList>
            <person name="Chang Y."/>
            <person name="Rochon D."/>
            <person name="Sekimoto S."/>
            <person name="Wang Y."/>
            <person name="Chovatia M."/>
            <person name="Sandor L."/>
            <person name="Salamov A."/>
            <person name="Grigoriev I.V."/>
            <person name="Stajich J.E."/>
            <person name="Spatafora J.W."/>
        </authorList>
    </citation>
    <scope>NUCLEOTIDE SEQUENCE [LARGE SCALE GENOMIC DNA]</scope>
    <source>
        <strain evidence="2">S191</strain>
    </source>
</reference>
<dbReference type="SUPFAM" id="SSF52317">
    <property type="entry name" value="Class I glutamine amidotransferase-like"/>
    <property type="match status" value="1"/>
</dbReference>
<dbReference type="GO" id="GO:0005634">
    <property type="term" value="C:nucleus"/>
    <property type="evidence" value="ECO:0007669"/>
    <property type="project" value="TreeGrafter"/>
</dbReference>
<dbReference type="GO" id="GO:0005829">
    <property type="term" value="C:cytosol"/>
    <property type="evidence" value="ECO:0007669"/>
    <property type="project" value="TreeGrafter"/>
</dbReference>
<dbReference type="PANTHER" id="PTHR42695:SF5">
    <property type="entry name" value="GLUTAMINE AMIDOTRANSFERASE YLR126C-RELATED"/>
    <property type="match status" value="1"/>
</dbReference>
<name>A0A8H7ZMR0_9FUNG</name>
<gene>
    <name evidence="2" type="ORF">BJ554DRAFT_4382</name>
</gene>
<accession>A0A8H7ZMR0</accession>
<protein>
    <submittedName>
        <fullName evidence="2">Class I glutamine amidotransferase-like protein</fullName>
    </submittedName>
</protein>
<proteinExistence type="predicted"/>
<dbReference type="Pfam" id="PF00117">
    <property type="entry name" value="GATase"/>
    <property type="match status" value="1"/>
</dbReference>
<feature type="non-terminal residue" evidence="2">
    <location>
        <position position="1"/>
    </location>
</feature>
<feature type="domain" description="Glutamine amidotransferase" evidence="1">
    <location>
        <begin position="112"/>
        <end position="195"/>
    </location>
</feature>
<evidence type="ECO:0000259" key="1">
    <source>
        <dbReference type="Pfam" id="PF00117"/>
    </source>
</evidence>
<dbReference type="OrthoDB" id="92161at2759"/>
<evidence type="ECO:0000313" key="2">
    <source>
        <dbReference type="EMBL" id="KAG5455995.1"/>
    </source>
</evidence>
<dbReference type="Gene3D" id="3.40.50.880">
    <property type="match status" value="2"/>
</dbReference>
<dbReference type="Proteomes" id="UP000673691">
    <property type="component" value="Unassembled WGS sequence"/>
</dbReference>
<sequence>LVGSRGGDYSIGQAPGLGATLYRLRLHLPPARRPEHLRSRGAHPQKQRCHGAMATLRTAGGQGRLPVKVALLLADTPPPQVVEAGGGDYGHVFARLFAAAGERRGDVEIATRAYDVVNNGEYPENFAEGFDAVLITGSGFSAYEDRPWIDRLVQYVVDVSKHHPEVKLIGVCFGHQLLARAFGGPVEKNSLGMHQDHVVDVPENFVVLSSTTITPIQAMLRKGGENASPVLTVQGHPEYTPEMVEAFLKLRLERGIYTKEFFDAAMASLRNEVDSAWFTDVIIDFVLGKL</sequence>
<evidence type="ECO:0000313" key="3">
    <source>
        <dbReference type="Proteomes" id="UP000673691"/>
    </source>
</evidence>
<comment type="caution">
    <text evidence="2">The sequence shown here is derived from an EMBL/GenBank/DDBJ whole genome shotgun (WGS) entry which is preliminary data.</text>
</comment>
<dbReference type="InterPro" id="IPR044992">
    <property type="entry name" value="ChyE-like"/>
</dbReference>
<dbReference type="PANTHER" id="PTHR42695">
    <property type="entry name" value="GLUTAMINE AMIDOTRANSFERASE YLR126C-RELATED"/>
    <property type="match status" value="1"/>
</dbReference>